<organism evidence="3 4">
    <name type="scientific">Rossellomorea oryzaecorticis</name>
    <dbReference type="NCBI Taxonomy" id="1396505"/>
    <lineage>
        <taxon>Bacteria</taxon>
        <taxon>Bacillati</taxon>
        <taxon>Bacillota</taxon>
        <taxon>Bacilli</taxon>
        <taxon>Bacillales</taxon>
        <taxon>Bacillaceae</taxon>
        <taxon>Rossellomorea</taxon>
    </lineage>
</organism>
<gene>
    <name evidence="3" type="ORF">AAEO50_06775</name>
</gene>
<reference evidence="3 4" key="1">
    <citation type="submission" date="2024-04" db="EMBL/GenBank/DDBJ databases">
        <title>Bacillus oryzaecorticis sp. nov., a moderately halophilic bacterium isolated from rice husks.</title>
        <authorList>
            <person name="Zhu H.-S."/>
        </authorList>
    </citation>
    <scope>NUCLEOTIDE SEQUENCE [LARGE SCALE GENOMIC DNA]</scope>
    <source>
        <strain evidence="3 4">ZC255</strain>
    </source>
</reference>
<dbReference type="Proteomes" id="UP001389717">
    <property type="component" value="Unassembled WGS sequence"/>
</dbReference>
<proteinExistence type="predicted"/>
<keyword evidence="1" id="KW-0472">Membrane</keyword>
<dbReference type="EMBL" id="JBBYAF010000009">
    <property type="protein sequence ID" value="MEL3971976.1"/>
    <property type="molecule type" value="Genomic_DNA"/>
</dbReference>
<keyword evidence="1" id="KW-0812">Transmembrane</keyword>
<feature type="transmembrane region" description="Helical" evidence="1">
    <location>
        <begin position="78"/>
        <end position="96"/>
    </location>
</feature>
<evidence type="ECO:0000259" key="2">
    <source>
        <dbReference type="Pfam" id="PF14340"/>
    </source>
</evidence>
<feature type="domain" description="DUF4395" evidence="2">
    <location>
        <begin position="7"/>
        <end position="132"/>
    </location>
</feature>
<evidence type="ECO:0000256" key="1">
    <source>
        <dbReference type="SAM" id="Phobius"/>
    </source>
</evidence>
<comment type="caution">
    <text evidence="3">The sequence shown here is derived from an EMBL/GenBank/DDBJ whole genome shotgun (WGS) entry which is preliminary data.</text>
</comment>
<accession>A0ABU9K887</accession>
<dbReference type="InterPro" id="IPR016942">
    <property type="entry name" value="UCP030042"/>
</dbReference>
<dbReference type="RefSeq" id="WP_341981790.1">
    <property type="nucleotide sequence ID" value="NZ_JBBYAF010000009.1"/>
</dbReference>
<protein>
    <submittedName>
        <fullName evidence="3">DUF4395 domain-containing protein</fullName>
    </submittedName>
</protein>
<evidence type="ECO:0000313" key="3">
    <source>
        <dbReference type="EMBL" id="MEL3971976.1"/>
    </source>
</evidence>
<keyword evidence="1" id="KW-1133">Transmembrane helix</keyword>
<evidence type="ECO:0000313" key="4">
    <source>
        <dbReference type="Proteomes" id="UP001389717"/>
    </source>
</evidence>
<dbReference type="PIRSF" id="PIRSF030042">
    <property type="entry name" value="UCP030042"/>
    <property type="match status" value="1"/>
</dbReference>
<feature type="transmembrane region" description="Helical" evidence="1">
    <location>
        <begin position="102"/>
        <end position="128"/>
    </location>
</feature>
<dbReference type="Pfam" id="PF14340">
    <property type="entry name" value="DUF4395"/>
    <property type="match status" value="1"/>
</dbReference>
<keyword evidence="4" id="KW-1185">Reference proteome</keyword>
<name>A0ABU9K887_9BACI</name>
<feature type="transmembrane region" description="Helical" evidence="1">
    <location>
        <begin position="35"/>
        <end position="53"/>
    </location>
</feature>
<dbReference type="InterPro" id="IPR025508">
    <property type="entry name" value="DUF4395"/>
</dbReference>
<sequence length="144" mass="16569">MAFQHSIPKPLVDLNQWFIVSSVILSWILQLQWLLYIPFLAILSGFLFNYNPIMKLGKKFLGKEASAYQPEDAGQQRFNSGIAAFCLGASLISGFFQWTAGYFFFSGMVFLAASIALAGFCIGCFIRFQWHRLQYKYKYKFIKD</sequence>